<dbReference type="FunFam" id="3.20.10.10:FF:000002">
    <property type="entry name" value="D-alanine aminotransferase"/>
    <property type="match status" value="1"/>
</dbReference>
<protein>
    <recommendedName>
        <fullName evidence="8">aminodeoxychorismate lyase</fullName>
        <ecNumber evidence="8">4.1.3.38</ecNumber>
    </recommendedName>
</protein>
<dbReference type="EC" id="4.1.3.38" evidence="8"/>
<dbReference type="InterPro" id="IPR043131">
    <property type="entry name" value="BCAT-like_N"/>
</dbReference>
<dbReference type="EMBL" id="FXAG01000008">
    <property type="protein sequence ID" value="SMF21083.1"/>
    <property type="molecule type" value="Genomic_DNA"/>
</dbReference>
<dbReference type="InterPro" id="IPR036038">
    <property type="entry name" value="Aminotransferase-like"/>
</dbReference>
<dbReference type="InterPro" id="IPR043132">
    <property type="entry name" value="BCAT-like_C"/>
</dbReference>
<proteinExistence type="inferred from homology"/>
<keyword evidence="11" id="KW-1185">Reference proteome</keyword>
<gene>
    <name evidence="10" type="ORF">SAMN02745746_01921</name>
</gene>
<dbReference type="RefSeq" id="WP_085276186.1">
    <property type="nucleotide sequence ID" value="NZ_FXAG01000008.1"/>
</dbReference>
<comment type="catalytic activity">
    <reaction evidence="9">
        <text>4-amino-4-deoxychorismate = 4-aminobenzoate + pyruvate + H(+)</text>
        <dbReference type="Rhea" id="RHEA:16201"/>
        <dbReference type="ChEBI" id="CHEBI:15361"/>
        <dbReference type="ChEBI" id="CHEBI:15378"/>
        <dbReference type="ChEBI" id="CHEBI:17836"/>
        <dbReference type="ChEBI" id="CHEBI:58406"/>
        <dbReference type="EC" id="4.1.3.38"/>
    </reaction>
</comment>
<comment type="pathway">
    <text evidence="7">Cofactor biosynthesis; tetrahydrofolate biosynthesis; 4-aminobenzoate from chorismate: step 2/2.</text>
</comment>
<evidence type="ECO:0000313" key="11">
    <source>
        <dbReference type="Proteomes" id="UP000192920"/>
    </source>
</evidence>
<evidence type="ECO:0000256" key="3">
    <source>
        <dbReference type="ARBA" id="ARBA00011738"/>
    </source>
</evidence>
<evidence type="ECO:0000256" key="7">
    <source>
        <dbReference type="ARBA" id="ARBA00035633"/>
    </source>
</evidence>
<dbReference type="Proteomes" id="UP000192920">
    <property type="component" value="Unassembled WGS sequence"/>
</dbReference>
<evidence type="ECO:0000256" key="6">
    <source>
        <dbReference type="ARBA" id="ARBA00023239"/>
    </source>
</evidence>
<dbReference type="InterPro" id="IPR017824">
    <property type="entry name" value="Aminodeoxychorismate_lyase_IV"/>
</dbReference>
<evidence type="ECO:0000256" key="2">
    <source>
        <dbReference type="ARBA" id="ARBA00009320"/>
    </source>
</evidence>
<dbReference type="NCBIfam" id="TIGR03461">
    <property type="entry name" value="pabC_Proteo"/>
    <property type="match status" value="1"/>
</dbReference>
<comment type="similarity">
    <text evidence="2">Belongs to the class-IV pyridoxal-phosphate-dependent aminotransferase family.</text>
</comment>
<dbReference type="PANTHER" id="PTHR42743:SF2">
    <property type="entry name" value="AMINODEOXYCHORISMATE LYASE"/>
    <property type="match status" value="1"/>
</dbReference>
<dbReference type="GO" id="GO:0030170">
    <property type="term" value="F:pyridoxal phosphate binding"/>
    <property type="evidence" value="ECO:0007669"/>
    <property type="project" value="InterPro"/>
</dbReference>
<keyword evidence="5" id="KW-0289">Folate biosynthesis</keyword>
<comment type="cofactor">
    <cofactor evidence="1">
        <name>pyridoxal 5'-phosphate</name>
        <dbReference type="ChEBI" id="CHEBI:597326"/>
    </cofactor>
</comment>
<evidence type="ECO:0000256" key="4">
    <source>
        <dbReference type="ARBA" id="ARBA00022898"/>
    </source>
</evidence>
<dbReference type="GO" id="GO:0046656">
    <property type="term" value="P:folic acid biosynthetic process"/>
    <property type="evidence" value="ECO:0007669"/>
    <property type="project" value="UniProtKB-KW"/>
</dbReference>
<evidence type="ECO:0000256" key="8">
    <source>
        <dbReference type="ARBA" id="ARBA00035676"/>
    </source>
</evidence>
<dbReference type="Gene3D" id="3.20.10.10">
    <property type="entry name" value="D-amino Acid Aminotransferase, subunit A, domain 2"/>
    <property type="match status" value="1"/>
</dbReference>
<sequence length="270" mass="28829">MAMLIDGAPGEQVSALDRGLSYGDGVYRTLELLAGRPRLWRWQWQRLAEDCARLALPLPDEGLVLAELAQAAAGLERAVAKIVLTRGVGRRGYAIPADAVPTRIVSASPWAGYPAELAEQGVIVRLCELRLGLQPRLAGIKHLNRLENVLARSEWSDPAIHEGLLLDSEGCLVEGTMSNLFLLRGGELATPLLDRSGVAGALRAWVLGNAPALGLAVREARLTLADLDAAEAVFLCNSLIGIWPVVRLGERAWAIPHALRALAAQLAAAA</sequence>
<keyword evidence="6 10" id="KW-0456">Lyase</keyword>
<dbReference type="SUPFAM" id="SSF56752">
    <property type="entry name" value="D-aminoacid aminotransferase-like PLP-dependent enzymes"/>
    <property type="match status" value="1"/>
</dbReference>
<organism evidence="10 11">
    <name type="scientific">Pseudogulbenkiania subflava DSM 22618</name>
    <dbReference type="NCBI Taxonomy" id="1123014"/>
    <lineage>
        <taxon>Bacteria</taxon>
        <taxon>Pseudomonadati</taxon>
        <taxon>Pseudomonadota</taxon>
        <taxon>Betaproteobacteria</taxon>
        <taxon>Neisseriales</taxon>
        <taxon>Chromobacteriaceae</taxon>
        <taxon>Pseudogulbenkiania</taxon>
    </lineage>
</organism>
<dbReference type="InterPro" id="IPR050571">
    <property type="entry name" value="Class-IV_PLP-Dep_Aminotrnsfr"/>
</dbReference>
<dbReference type="CDD" id="cd01559">
    <property type="entry name" value="ADCL_like"/>
    <property type="match status" value="1"/>
</dbReference>
<dbReference type="Pfam" id="PF01063">
    <property type="entry name" value="Aminotran_4"/>
    <property type="match status" value="1"/>
</dbReference>
<dbReference type="InterPro" id="IPR001544">
    <property type="entry name" value="Aminotrans_IV"/>
</dbReference>
<evidence type="ECO:0000256" key="1">
    <source>
        <dbReference type="ARBA" id="ARBA00001933"/>
    </source>
</evidence>
<dbReference type="STRING" id="1123014.SAMN02745746_01921"/>
<name>A0A1Y6BNF9_9NEIS</name>
<accession>A0A1Y6BNF9</accession>
<evidence type="ECO:0000256" key="9">
    <source>
        <dbReference type="ARBA" id="ARBA00049529"/>
    </source>
</evidence>
<dbReference type="GO" id="GO:0005829">
    <property type="term" value="C:cytosol"/>
    <property type="evidence" value="ECO:0007669"/>
    <property type="project" value="TreeGrafter"/>
</dbReference>
<comment type="subunit">
    <text evidence="3">Homodimer.</text>
</comment>
<evidence type="ECO:0000256" key="5">
    <source>
        <dbReference type="ARBA" id="ARBA00022909"/>
    </source>
</evidence>
<dbReference type="Gene3D" id="3.30.470.10">
    <property type="match status" value="1"/>
</dbReference>
<dbReference type="AlphaFoldDB" id="A0A1Y6BNF9"/>
<dbReference type="NCBIfam" id="NF004761">
    <property type="entry name" value="PRK06092.1"/>
    <property type="match status" value="1"/>
</dbReference>
<reference evidence="11" key="1">
    <citation type="submission" date="2017-04" db="EMBL/GenBank/DDBJ databases">
        <authorList>
            <person name="Varghese N."/>
            <person name="Submissions S."/>
        </authorList>
    </citation>
    <scope>NUCLEOTIDE SEQUENCE [LARGE SCALE GENOMIC DNA]</scope>
    <source>
        <strain evidence="11">DSM 22618</strain>
    </source>
</reference>
<dbReference type="PANTHER" id="PTHR42743">
    <property type="entry name" value="AMINO-ACID AMINOTRANSFERASE"/>
    <property type="match status" value="1"/>
</dbReference>
<dbReference type="GO" id="GO:0008153">
    <property type="term" value="P:4-aminobenzoate biosynthetic process"/>
    <property type="evidence" value="ECO:0007669"/>
    <property type="project" value="TreeGrafter"/>
</dbReference>
<dbReference type="GO" id="GO:0008696">
    <property type="term" value="F:4-amino-4-deoxychorismate lyase activity"/>
    <property type="evidence" value="ECO:0007669"/>
    <property type="project" value="UniProtKB-EC"/>
</dbReference>
<evidence type="ECO:0000313" key="10">
    <source>
        <dbReference type="EMBL" id="SMF21083.1"/>
    </source>
</evidence>
<keyword evidence="4" id="KW-0663">Pyridoxal phosphate</keyword>